<dbReference type="Pfam" id="PF07610">
    <property type="entry name" value="DUF1573"/>
    <property type="match status" value="1"/>
</dbReference>
<dbReference type="PANTHER" id="PTHR37833">
    <property type="entry name" value="LIPOPROTEIN-RELATED"/>
    <property type="match status" value="1"/>
</dbReference>
<dbReference type="Proteomes" id="UP000317243">
    <property type="component" value="Unassembled WGS sequence"/>
</dbReference>
<organism evidence="2 3">
    <name type="scientific">Thalassoglobus neptunius</name>
    <dbReference type="NCBI Taxonomy" id="1938619"/>
    <lineage>
        <taxon>Bacteria</taxon>
        <taxon>Pseudomonadati</taxon>
        <taxon>Planctomycetota</taxon>
        <taxon>Planctomycetia</taxon>
        <taxon>Planctomycetales</taxon>
        <taxon>Planctomycetaceae</taxon>
        <taxon>Thalassoglobus</taxon>
    </lineage>
</organism>
<dbReference type="InterPro" id="IPR013783">
    <property type="entry name" value="Ig-like_fold"/>
</dbReference>
<feature type="region of interest" description="Disordered" evidence="1">
    <location>
        <begin position="343"/>
        <end position="373"/>
    </location>
</feature>
<evidence type="ECO:0008006" key="4">
    <source>
        <dbReference type="Google" id="ProtNLM"/>
    </source>
</evidence>
<feature type="compositionally biased region" description="Basic and acidic residues" evidence="1">
    <location>
        <begin position="343"/>
        <end position="352"/>
    </location>
</feature>
<sequence>MKPMQLVSIVLSLLFAIGLVAWLANSAPSFVVEQPEELRDREDNEPEPLPKVDYERRNPFDLSGDGPHPKAVAEELIYDFGNMALGQTGEHDFVIENQGDVPLKIARGPSQCKCTVSGLKTDEIAPGESAKVHLEWTPKALGPFGQGASIWTNDPENQELLFRVEGEMHREIVSEPEGGWVLGTVSKETPTTFEGVIYSGVIEDFNIEDVTTSSDNVQVEVIPMSEDERGDVLAKVGYQLKGTFQPDGRSGPFREKVTVTTNLEEHQKFEFNLTGNQSGPIVIVGPSWYKGPQLFDLGKVVQGEESSSRLTLMIEKAEQPVEIGEIQVEPKFLKVEMVPEKTSETSSRERFTLRVQVPPDSPVGRWNGERKGSLKIKTNHPQLQEISMSLDLEIRSE</sequence>
<dbReference type="EMBL" id="SIHI01000016">
    <property type="protein sequence ID" value="TWT49914.1"/>
    <property type="molecule type" value="Genomic_DNA"/>
</dbReference>
<reference evidence="2 3" key="1">
    <citation type="submission" date="2019-02" db="EMBL/GenBank/DDBJ databases">
        <title>Deep-cultivation of Planctomycetes and their phenomic and genomic characterization uncovers novel biology.</title>
        <authorList>
            <person name="Wiegand S."/>
            <person name="Jogler M."/>
            <person name="Boedeker C."/>
            <person name="Pinto D."/>
            <person name="Vollmers J."/>
            <person name="Rivas-Marin E."/>
            <person name="Kohn T."/>
            <person name="Peeters S.H."/>
            <person name="Heuer A."/>
            <person name="Rast P."/>
            <person name="Oberbeckmann S."/>
            <person name="Bunk B."/>
            <person name="Jeske O."/>
            <person name="Meyerdierks A."/>
            <person name="Storesund J.E."/>
            <person name="Kallscheuer N."/>
            <person name="Luecker S."/>
            <person name="Lage O.M."/>
            <person name="Pohl T."/>
            <person name="Merkel B.J."/>
            <person name="Hornburger P."/>
            <person name="Mueller R.-W."/>
            <person name="Bruemmer F."/>
            <person name="Labrenz M."/>
            <person name="Spormann A.M."/>
            <person name="Op Den Camp H."/>
            <person name="Overmann J."/>
            <person name="Amann R."/>
            <person name="Jetten M.S.M."/>
            <person name="Mascher T."/>
            <person name="Medema M.H."/>
            <person name="Devos D.P."/>
            <person name="Kaster A.-K."/>
            <person name="Ovreas L."/>
            <person name="Rohde M."/>
            <person name="Galperin M.Y."/>
            <person name="Jogler C."/>
        </authorList>
    </citation>
    <scope>NUCLEOTIDE SEQUENCE [LARGE SCALE GENOMIC DNA]</scope>
    <source>
        <strain evidence="2 3">KOR42</strain>
    </source>
</reference>
<dbReference type="AlphaFoldDB" id="A0A5C5WGK3"/>
<evidence type="ECO:0000256" key="1">
    <source>
        <dbReference type="SAM" id="MobiDB-lite"/>
    </source>
</evidence>
<gene>
    <name evidence="2" type="ORF">KOR42_37320</name>
</gene>
<proteinExistence type="predicted"/>
<keyword evidence="3" id="KW-1185">Reference proteome</keyword>
<protein>
    <recommendedName>
        <fullName evidence="4">DUF1573 domain-containing protein</fullName>
    </recommendedName>
</protein>
<evidence type="ECO:0000313" key="3">
    <source>
        <dbReference type="Proteomes" id="UP000317243"/>
    </source>
</evidence>
<feature type="region of interest" description="Disordered" evidence="1">
    <location>
        <begin position="34"/>
        <end position="57"/>
    </location>
</feature>
<dbReference type="Gene3D" id="2.60.40.10">
    <property type="entry name" value="Immunoglobulins"/>
    <property type="match status" value="1"/>
</dbReference>
<feature type="compositionally biased region" description="Basic and acidic residues" evidence="1">
    <location>
        <begin position="36"/>
        <end position="57"/>
    </location>
</feature>
<evidence type="ECO:0000313" key="2">
    <source>
        <dbReference type="EMBL" id="TWT49914.1"/>
    </source>
</evidence>
<comment type="caution">
    <text evidence="2">The sequence shown here is derived from an EMBL/GenBank/DDBJ whole genome shotgun (WGS) entry which is preliminary data.</text>
</comment>
<dbReference type="InterPro" id="IPR011467">
    <property type="entry name" value="DUF1573"/>
</dbReference>
<dbReference type="PANTHER" id="PTHR37833:SF1">
    <property type="entry name" value="SIGNAL PEPTIDE PROTEIN"/>
    <property type="match status" value="1"/>
</dbReference>
<accession>A0A5C5WGK3</accession>
<name>A0A5C5WGK3_9PLAN</name>
<dbReference type="OrthoDB" id="215317at2"/>